<dbReference type="EMBL" id="VDCQ01000009">
    <property type="protein sequence ID" value="TNJ66698.1"/>
    <property type="molecule type" value="Genomic_DNA"/>
</dbReference>
<evidence type="ECO:0000256" key="1">
    <source>
        <dbReference type="ARBA" id="ARBA00006464"/>
    </source>
</evidence>
<protein>
    <submittedName>
        <fullName evidence="4">Sugar transferase</fullName>
    </submittedName>
</protein>
<feature type="domain" description="Bacterial sugar transferase" evidence="3">
    <location>
        <begin position="4"/>
        <end position="178"/>
    </location>
</feature>
<feature type="region of interest" description="Disordered" evidence="2">
    <location>
        <begin position="194"/>
        <end position="217"/>
    </location>
</feature>
<keyword evidence="4" id="KW-0808">Transferase</keyword>
<organism evidence="4 5">
    <name type="scientific">Paenibacillus hemerocallicola</name>
    <dbReference type="NCBI Taxonomy" id="1172614"/>
    <lineage>
        <taxon>Bacteria</taxon>
        <taxon>Bacillati</taxon>
        <taxon>Bacillota</taxon>
        <taxon>Bacilli</taxon>
        <taxon>Bacillales</taxon>
        <taxon>Paenibacillaceae</taxon>
        <taxon>Paenibacillus</taxon>
    </lineage>
</organism>
<dbReference type="PANTHER" id="PTHR30576">
    <property type="entry name" value="COLANIC BIOSYNTHESIS UDP-GLUCOSE LIPID CARRIER TRANSFERASE"/>
    <property type="match status" value="1"/>
</dbReference>
<dbReference type="OrthoDB" id="9808602at2"/>
<comment type="caution">
    <text evidence="4">The sequence shown here is derived from an EMBL/GenBank/DDBJ whole genome shotgun (WGS) entry which is preliminary data.</text>
</comment>
<dbReference type="InterPro" id="IPR003362">
    <property type="entry name" value="Bact_transf"/>
</dbReference>
<comment type="similarity">
    <text evidence="1">Belongs to the bacterial sugar transferase family.</text>
</comment>
<sequence>MIVKRLADIVLSLALLVLTLPIIAAAAILVKAKIGSPIIFKQERPGLDMKPFWIYKFRTMTNDRDWHGNMLSDEVRLTPVGAWLRRHSIDELPQLFNVLKGNMSLVGPRPLLMRYLPYFNEREKKRFLVKPGITGLAQIAGRTHMAWNERLELDSLYTESRSLALDIDIILKTIVKVYRKEDYVEVTEGRLPDLDSERANMPNSSLKGATSIEGSYR</sequence>
<evidence type="ECO:0000313" key="4">
    <source>
        <dbReference type="EMBL" id="TNJ66698.1"/>
    </source>
</evidence>
<dbReference type="AlphaFoldDB" id="A0A5C4TCA0"/>
<proteinExistence type="inferred from homology"/>
<dbReference type="PANTHER" id="PTHR30576:SF8">
    <property type="entry name" value="UNDECAPRENYL-PHOSPHATE GALACTOSE PHOSPHOTRANSFERASE"/>
    <property type="match status" value="1"/>
</dbReference>
<evidence type="ECO:0000313" key="5">
    <source>
        <dbReference type="Proteomes" id="UP000307943"/>
    </source>
</evidence>
<evidence type="ECO:0000256" key="2">
    <source>
        <dbReference type="SAM" id="MobiDB-lite"/>
    </source>
</evidence>
<dbReference type="Proteomes" id="UP000307943">
    <property type="component" value="Unassembled WGS sequence"/>
</dbReference>
<reference evidence="4 5" key="1">
    <citation type="submission" date="2019-05" db="EMBL/GenBank/DDBJ databases">
        <title>We sequenced the genome of Paenibacillus hemerocallicola KCTC 33185 for further insight into its adaptation and study the phylogeny of Paenibacillus.</title>
        <authorList>
            <person name="Narsing Rao M.P."/>
        </authorList>
    </citation>
    <scope>NUCLEOTIDE SEQUENCE [LARGE SCALE GENOMIC DNA]</scope>
    <source>
        <strain evidence="4 5">KCTC 33185</strain>
    </source>
</reference>
<accession>A0A5C4TCA0</accession>
<name>A0A5C4TCA0_9BACL</name>
<dbReference type="Pfam" id="PF02397">
    <property type="entry name" value="Bac_transf"/>
    <property type="match status" value="1"/>
</dbReference>
<dbReference type="RefSeq" id="WP_139601839.1">
    <property type="nucleotide sequence ID" value="NZ_VDCQ01000009.1"/>
</dbReference>
<gene>
    <name evidence="4" type="ORF">FE784_09030</name>
</gene>
<keyword evidence="5" id="KW-1185">Reference proteome</keyword>
<evidence type="ECO:0000259" key="3">
    <source>
        <dbReference type="Pfam" id="PF02397"/>
    </source>
</evidence>
<dbReference type="GO" id="GO:0016780">
    <property type="term" value="F:phosphotransferase activity, for other substituted phosphate groups"/>
    <property type="evidence" value="ECO:0007669"/>
    <property type="project" value="TreeGrafter"/>
</dbReference>